<dbReference type="SMART" id="SM00202">
    <property type="entry name" value="SR"/>
    <property type="match status" value="3"/>
</dbReference>
<keyword evidence="6" id="KW-1133">Transmembrane helix</keyword>
<dbReference type="Gene3D" id="3.10.250.10">
    <property type="entry name" value="SRCR-like domain"/>
    <property type="match status" value="3"/>
</dbReference>
<accession>A0A6P6DW93</accession>
<dbReference type="PANTHER" id="PTHR19331">
    <property type="entry name" value="SCAVENGER RECEPTOR DOMAIN-CONTAINING"/>
    <property type="match status" value="1"/>
</dbReference>
<comment type="caution">
    <text evidence="4">Lacks conserved residue(s) required for the propagation of feature annotation.</text>
</comment>
<feature type="disulfide bond" evidence="4">
    <location>
        <begin position="127"/>
        <end position="137"/>
    </location>
</feature>
<keyword evidence="6" id="KW-0812">Transmembrane</keyword>
<dbReference type="RefSeq" id="XP_023564344.1">
    <property type="nucleotide sequence ID" value="XM_023708576.1"/>
</dbReference>
<keyword evidence="8" id="KW-1185">Reference proteome</keyword>
<feature type="domain" description="SRCR" evidence="7">
    <location>
        <begin position="282"/>
        <end position="381"/>
    </location>
</feature>
<keyword evidence="1" id="KW-0732">Signal</keyword>
<evidence type="ECO:0000313" key="8">
    <source>
        <dbReference type="Proteomes" id="UP000515203"/>
    </source>
</evidence>
<dbReference type="SUPFAM" id="SSF56487">
    <property type="entry name" value="SRCR-like"/>
    <property type="match status" value="3"/>
</dbReference>
<evidence type="ECO:0000313" key="9">
    <source>
        <dbReference type="RefSeq" id="XP_023564344.1"/>
    </source>
</evidence>
<evidence type="ECO:0000256" key="3">
    <source>
        <dbReference type="ARBA" id="ARBA00023157"/>
    </source>
</evidence>
<evidence type="ECO:0000256" key="5">
    <source>
        <dbReference type="SAM" id="MobiDB-lite"/>
    </source>
</evidence>
<feature type="domain" description="SRCR" evidence="7">
    <location>
        <begin position="58"/>
        <end position="158"/>
    </location>
</feature>
<protein>
    <submittedName>
        <fullName evidence="9">Antigen WC1.1-like</fullName>
    </submittedName>
</protein>
<evidence type="ECO:0000256" key="4">
    <source>
        <dbReference type="PROSITE-ProRule" id="PRU00196"/>
    </source>
</evidence>
<feature type="disulfide bond" evidence="4">
    <location>
        <begin position="188"/>
        <end position="252"/>
    </location>
</feature>
<dbReference type="InParanoid" id="A0A6P6DW93"/>
<dbReference type="PANTHER" id="PTHR19331:SF468">
    <property type="entry name" value="SCAVENGER RECEPTOR CYSTEINE-RICH TYPE 1 PROTEIN M160"/>
    <property type="match status" value="1"/>
</dbReference>
<dbReference type="InterPro" id="IPR036772">
    <property type="entry name" value="SRCR-like_dom_sf"/>
</dbReference>
<evidence type="ECO:0000256" key="1">
    <source>
        <dbReference type="ARBA" id="ARBA00022729"/>
    </source>
</evidence>
<feature type="compositionally biased region" description="Polar residues" evidence="5">
    <location>
        <begin position="511"/>
        <end position="528"/>
    </location>
</feature>
<feature type="disulfide bond" evidence="4">
    <location>
        <begin position="83"/>
        <end position="147"/>
    </location>
</feature>
<dbReference type="AlphaFoldDB" id="A0A6P6DW93"/>
<dbReference type="Pfam" id="PF00530">
    <property type="entry name" value="SRCR"/>
    <property type="match status" value="3"/>
</dbReference>
<feature type="compositionally biased region" description="Low complexity" evidence="5">
    <location>
        <begin position="529"/>
        <end position="540"/>
    </location>
</feature>
<sequence>CPVTALGVPACVEGNTASVVCSGNQTQLLPHCKDSLSDSAGSTASPIQAISCSDSRKLRLVDGGGRCAGRVEIMHQGFWGTICADSWGLKDADVVCRQLGCGVALNATAFAYFGQGSGPIWLDEVNCTGEELHVWKCPSLGWGKHNCWHKEDAGVIFSEFLALRLMSEDQECAGWLEVFYNGTWGSVCCSPMEDMTLSVICKQLGCGDSGTLSSFLPGREGSRPQWVDGIQCHKTDSSLWEYPSDAWTNRSCLPRDATYITCEGTRHKRCPATDSCTDKEKLRLKGGDTECSGRVEVWHKGSWGTVCDDSWGLEEAEVVCQQLGCGPALDALGEAAFSPGNGSIWLDEVQCWGESSLWACASAPWGQSDCKHEEDTGVRCSGECQDQSQGLKLSVSIPVPGFFSLPVIICIILGALLFLVIILGTQLRRWRSEIRDFSTFEDPLHEVFYEEIDYTTTTQKDNLFDNPDPLANNVNVTENGYVDVEELPVPKISSSPEMVERHISLKGGAISRNSQTGMPLQSQRETANSSTGKKTSSLSLGQEDAGYDYVALNDM</sequence>
<keyword evidence="3 4" id="KW-1015">Disulfide bond</keyword>
<gene>
    <name evidence="9" type="primary">LOC101563010</name>
</gene>
<dbReference type="GO" id="GO:0009897">
    <property type="term" value="C:external side of plasma membrane"/>
    <property type="evidence" value="ECO:0007669"/>
    <property type="project" value="TreeGrafter"/>
</dbReference>
<evidence type="ECO:0000256" key="2">
    <source>
        <dbReference type="ARBA" id="ARBA00022737"/>
    </source>
</evidence>
<feature type="transmembrane region" description="Helical" evidence="6">
    <location>
        <begin position="402"/>
        <end position="425"/>
    </location>
</feature>
<name>A0A6P6DW93_OCTDE</name>
<dbReference type="FunFam" id="3.10.250.10:FF:000012">
    <property type="entry name" value="CD163 molecule like 1"/>
    <property type="match status" value="1"/>
</dbReference>
<keyword evidence="6" id="KW-0472">Membrane</keyword>
<evidence type="ECO:0000259" key="7">
    <source>
        <dbReference type="PROSITE" id="PS50287"/>
    </source>
</evidence>
<dbReference type="Proteomes" id="UP000515203">
    <property type="component" value="Unplaced"/>
</dbReference>
<proteinExistence type="predicted"/>
<reference evidence="9" key="1">
    <citation type="submission" date="2025-08" db="UniProtKB">
        <authorList>
            <consortium name="RefSeq"/>
        </authorList>
    </citation>
    <scope>IDENTIFICATION</scope>
</reference>
<dbReference type="GeneID" id="101563010"/>
<feature type="non-terminal residue" evidence="9">
    <location>
        <position position="1"/>
    </location>
</feature>
<dbReference type="FunFam" id="3.10.250.10:FF:000009">
    <property type="entry name" value="WC1"/>
    <property type="match status" value="2"/>
</dbReference>
<organism evidence="8 9">
    <name type="scientific">Octodon degus</name>
    <name type="common">Degu</name>
    <name type="synonym">Sciurus degus</name>
    <dbReference type="NCBI Taxonomy" id="10160"/>
    <lineage>
        <taxon>Eukaryota</taxon>
        <taxon>Metazoa</taxon>
        <taxon>Chordata</taxon>
        <taxon>Craniata</taxon>
        <taxon>Vertebrata</taxon>
        <taxon>Euteleostomi</taxon>
        <taxon>Mammalia</taxon>
        <taxon>Eutheria</taxon>
        <taxon>Euarchontoglires</taxon>
        <taxon>Glires</taxon>
        <taxon>Rodentia</taxon>
        <taxon>Hystricomorpha</taxon>
        <taxon>Octodontidae</taxon>
        <taxon>Octodon</taxon>
    </lineage>
</organism>
<evidence type="ECO:0000256" key="6">
    <source>
        <dbReference type="SAM" id="Phobius"/>
    </source>
</evidence>
<feature type="domain" description="SRCR" evidence="7">
    <location>
        <begin position="163"/>
        <end position="263"/>
    </location>
</feature>
<feature type="region of interest" description="Disordered" evidence="5">
    <location>
        <begin position="510"/>
        <end position="540"/>
    </location>
</feature>
<dbReference type="InterPro" id="IPR001190">
    <property type="entry name" value="SRCR"/>
</dbReference>
<dbReference type="PROSITE" id="PS50287">
    <property type="entry name" value="SRCR_2"/>
    <property type="match status" value="3"/>
</dbReference>
<feature type="disulfide bond" evidence="4">
    <location>
        <begin position="201"/>
        <end position="262"/>
    </location>
</feature>
<dbReference type="PROSITE" id="PS00420">
    <property type="entry name" value="SRCR_1"/>
    <property type="match status" value="2"/>
</dbReference>
<dbReference type="OrthoDB" id="536948at2759"/>
<keyword evidence="2" id="KW-0677">Repeat</keyword>
<dbReference type="PRINTS" id="PR00258">
    <property type="entry name" value="SPERACTRCPTR"/>
</dbReference>